<dbReference type="AlphaFoldDB" id="A0A2X2JEK2"/>
<dbReference type="RefSeq" id="WP_112376012.1">
    <property type="nucleotide sequence ID" value="NZ_CP068089.1"/>
</dbReference>
<keyword evidence="2" id="KW-0489">Methyltransferase</keyword>
<evidence type="ECO:0000313" key="3">
    <source>
        <dbReference type="EMBL" id="VXD08315.1"/>
    </source>
</evidence>
<dbReference type="Pfam" id="PF08242">
    <property type="entry name" value="Methyltransf_12"/>
    <property type="match status" value="1"/>
</dbReference>
<keyword evidence="2" id="KW-0808">Transferase</keyword>
<dbReference type="SUPFAM" id="SSF53335">
    <property type="entry name" value="S-adenosyl-L-methionine-dependent methyltransferases"/>
    <property type="match status" value="1"/>
</dbReference>
<dbReference type="InterPro" id="IPR029063">
    <property type="entry name" value="SAM-dependent_MTases_sf"/>
</dbReference>
<evidence type="ECO:0000259" key="1">
    <source>
        <dbReference type="Pfam" id="PF08242"/>
    </source>
</evidence>
<dbReference type="Proteomes" id="UP000432350">
    <property type="component" value="Unassembled WGS sequence"/>
</dbReference>
<dbReference type="PANTHER" id="PTHR43861:SF1">
    <property type="entry name" value="TRANS-ACONITATE 2-METHYLTRANSFERASE"/>
    <property type="match status" value="1"/>
</dbReference>
<dbReference type="EMBL" id="UAUU01000011">
    <property type="protein sequence ID" value="SPZ92757.1"/>
    <property type="molecule type" value="Genomic_DNA"/>
</dbReference>
<organism evidence="2 4">
    <name type="scientific">Sphingobacterium multivorum</name>
    <dbReference type="NCBI Taxonomy" id="28454"/>
    <lineage>
        <taxon>Bacteria</taxon>
        <taxon>Pseudomonadati</taxon>
        <taxon>Bacteroidota</taxon>
        <taxon>Sphingobacteriia</taxon>
        <taxon>Sphingobacteriales</taxon>
        <taxon>Sphingobacteriaceae</taxon>
        <taxon>Sphingobacterium</taxon>
    </lineage>
</organism>
<gene>
    <name evidence="2" type="ORF">NCTC11343_04739</name>
    <name evidence="3" type="ORF">SPHINGO8BC_90444</name>
</gene>
<dbReference type="GO" id="GO:0008168">
    <property type="term" value="F:methyltransferase activity"/>
    <property type="evidence" value="ECO:0007669"/>
    <property type="project" value="UniProtKB-KW"/>
</dbReference>
<dbReference type="Gene3D" id="3.40.50.150">
    <property type="entry name" value="Vaccinia Virus protein VP39"/>
    <property type="match status" value="1"/>
</dbReference>
<sequence length="228" mass="26251">MNKVELFENERASGYDQFVESWIPNYHYFLDQLPKLLRETENKDLLVVGCGTGNEIERFVDTAESWTITGVDPSPEMISQALEKFEADENVHLVEGVVGDLDEEKQFGAATLLLVLHFLEDNGEKLVMLQDISKRMMSQAPLLLLDITGNKEQIQQNLQLLRLLLPKGIDETQVAQRLRRIEHELLHVSEERLVELCEEAGFEPPVRFFQSSIYMGWITRKKDIISFS</sequence>
<dbReference type="CDD" id="cd02440">
    <property type="entry name" value="AdoMet_MTases"/>
    <property type="match status" value="1"/>
</dbReference>
<reference evidence="2 4" key="1">
    <citation type="submission" date="2018-06" db="EMBL/GenBank/DDBJ databases">
        <authorList>
            <consortium name="Pathogen Informatics"/>
            <person name="Doyle S."/>
        </authorList>
    </citation>
    <scope>NUCLEOTIDE SEQUENCE [LARGE SCALE GENOMIC DNA]</scope>
    <source>
        <strain evidence="2 4">NCTC11343</strain>
    </source>
</reference>
<proteinExistence type="predicted"/>
<evidence type="ECO:0000313" key="5">
    <source>
        <dbReference type="Proteomes" id="UP000432350"/>
    </source>
</evidence>
<dbReference type="InterPro" id="IPR013217">
    <property type="entry name" value="Methyltransf_12"/>
</dbReference>
<accession>A0A2X2JEK2</accession>
<dbReference type="GeneID" id="97179645"/>
<evidence type="ECO:0000313" key="4">
    <source>
        <dbReference type="Proteomes" id="UP000251241"/>
    </source>
</evidence>
<evidence type="ECO:0000313" key="2">
    <source>
        <dbReference type="EMBL" id="SPZ92757.1"/>
    </source>
</evidence>
<dbReference type="Proteomes" id="UP000251241">
    <property type="component" value="Unassembled WGS sequence"/>
</dbReference>
<name>A0A2X2JEK2_SPHMU</name>
<dbReference type="PANTHER" id="PTHR43861">
    <property type="entry name" value="TRANS-ACONITATE 2-METHYLTRANSFERASE-RELATED"/>
    <property type="match status" value="1"/>
</dbReference>
<reference evidence="3 5" key="2">
    <citation type="submission" date="2019-10" db="EMBL/GenBank/DDBJ databases">
        <authorList>
            <person name="Karimi E."/>
        </authorList>
    </citation>
    <scope>NUCLEOTIDE SEQUENCE [LARGE SCALE GENOMIC DNA]</scope>
    <source>
        <strain evidence="3">Sphingobacterium sp. 8BC</strain>
    </source>
</reference>
<accession>A0A654DQX1</accession>
<dbReference type="EMBL" id="CABWMV010000028">
    <property type="protein sequence ID" value="VXD08315.1"/>
    <property type="molecule type" value="Genomic_DNA"/>
</dbReference>
<dbReference type="GO" id="GO:0032259">
    <property type="term" value="P:methylation"/>
    <property type="evidence" value="ECO:0007669"/>
    <property type="project" value="UniProtKB-KW"/>
</dbReference>
<protein>
    <submittedName>
        <fullName evidence="2">Trans-aconitate methyltransferase</fullName>
    </submittedName>
</protein>
<feature type="domain" description="Methyltransferase type 12" evidence="1">
    <location>
        <begin position="46"/>
        <end position="125"/>
    </location>
</feature>